<keyword evidence="3 14" id="KW-0004">4Fe-4S</keyword>
<evidence type="ECO:0000256" key="6">
    <source>
        <dbReference type="ARBA" id="ARBA00022603"/>
    </source>
</evidence>
<dbReference type="EMBL" id="JBHSGO010000147">
    <property type="protein sequence ID" value="MFC4665880.1"/>
    <property type="molecule type" value="Genomic_DNA"/>
</dbReference>
<comment type="catalytic activity">
    <reaction evidence="14">
        <text>adenosine(37) in tRNA + 2 reduced [2Fe-2S]-[ferredoxin] + 2 S-adenosyl-L-methionine = 2-methyladenosine(37) in tRNA + 5'-deoxyadenosine + L-methionine + 2 oxidized [2Fe-2S]-[ferredoxin] + S-adenosyl-L-homocysteine</text>
        <dbReference type="Rhea" id="RHEA:43332"/>
        <dbReference type="Rhea" id="RHEA-COMP:10000"/>
        <dbReference type="Rhea" id="RHEA-COMP:10001"/>
        <dbReference type="Rhea" id="RHEA-COMP:10162"/>
        <dbReference type="Rhea" id="RHEA-COMP:10485"/>
        <dbReference type="ChEBI" id="CHEBI:17319"/>
        <dbReference type="ChEBI" id="CHEBI:33737"/>
        <dbReference type="ChEBI" id="CHEBI:33738"/>
        <dbReference type="ChEBI" id="CHEBI:57844"/>
        <dbReference type="ChEBI" id="CHEBI:57856"/>
        <dbReference type="ChEBI" id="CHEBI:59789"/>
        <dbReference type="ChEBI" id="CHEBI:74411"/>
        <dbReference type="ChEBI" id="CHEBI:74497"/>
        <dbReference type="EC" id="2.1.1.192"/>
    </reaction>
</comment>
<evidence type="ECO:0000256" key="9">
    <source>
        <dbReference type="ARBA" id="ARBA00022694"/>
    </source>
</evidence>
<evidence type="ECO:0000256" key="11">
    <source>
        <dbReference type="ARBA" id="ARBA00023004"/>
    </source>
</evidence>
<feature type="binding site" evidence="14">
    <location>
        <position position="123"/>
    </location>
    <ligand>
        <name>[4Fe-4S] cluster</name>
        <dbReference type="ChEBI" id="CHEBI:49883"/>
        <note>4Fe-4S-S-AdoMet</note>
    </ligand>
</feature>
<comment type="catalytic activity">
    <reaction evidence="14">
        <text>adenosine(2503) in 23S rRNA + 2 reduced [2Fe-2S]-[ferredoxin] + 2 S-adenosyl-L-methionine = 2-methyladenosine(2503) in 23S rRNA + 5'-deoxyadenosine + L-methionine + 2 oxidized [2Fe-2S]-[ferredoxin] + S-adenosyl-L-homocysteine</text>
        <dbReference type="Rhea" id="RHEA:42916"/>
        <dbReference type="Rhea" id="RHEA-COMP:10000"/>
        <dbReference type="Rhea" id="RHEA-COMP:10001"/>
        <dbReference type="Rhea" id="RHEA-COMP:10152"/>
        <dbReference type="Rhea" id="RHEA-COMP:10282"/>
        <dbReference type="ChEBI" id="CHEBI:17319"/>
        <dbReference type="ChEBI" id="CHEBI:33737"/>
        <dbReference type="ChEBI" id="CHEBI:33738"/>
        <dbReference type="ChEBI" id="CHEBI:57844"/>
        <dbReference type="ChEBI" id="CHEBI:57856"/>
        <dbReference type="ChEBI" id="CHEBI:59789"/>
        <dbReference type="ChEBI" id="CHEBI:74411"/>
        <dbReference type="ChEBI" id="CHEBI:74497"/>
        <dbReference type="EC" id="2.1.1.192"/>
    </reaction>
</comment>
<evidence type="ECO:0000256" key="14">
    <source>
        <dbReference type="HAMAP-Rule" id="MF_01849"/>
    </source>
</evidence>
<keyword evidence="8 14" id="KW-0949">S-adenosyl-L-methionine</keyword>
<evidence type="ECO:0000256" key="8">
    <source>
        <dbReference type="ARBA" id="ARBA00022691"/>
    </source>
</evidence>
<dbReference type="SUPFAM" id="SSF102114">
    <property type="entry name" value="Radical SAM enzymes"/>
    <property type="match status" value="1"/>
</dbReference>
<keyword evidence="12 14" id="KW-0411">Iron-sulfur</keyword>
<evidence type="ECO:0000256" key="3">
    <source>
        <dbReference type="ARBA" id="ARBA00022485"/>
    </source>
</evidence>
<comment type="miscellaneous">
    <text evidence="14">Reaction proceeds by a ping-pong mechanism involving intermediate methylation of a conserved cysteine residue.</text>
</comment>
<name>A0ABV9K6R6_9PORP</name>
<keyword evidence="5 14" id="KW-0698">rRNA processing</keyword>
<evidence type="ECO:0000256" key="5">
    <source>
        <dbReference type="ARBA" id="ARBA00022552"/>
    </source>
</evidence>
<dbReference type="Proteomes" id="UP001596020">
    <property type="component" value="Unassembled WGS sequence"/>
</dbReference>
<evidence type="ECO:0000256" key="7">
    <source>
        <dbReference type="ARBA" id="ARBA00022679"/>
    </source>
</evidence>
<dbReference type="SFLD" id="SFLDS00029">
    <property type="entry name" value="Radical_SAM"/>
    <property type="match status" value="1"/>
</dbReference>
<protein>
    <recommendedName>
        <fullName evidence="14">Probable dual-specificity RNA methyltransferase RlmN</fullName>
        <ecNumber evidence="14">2.1.1.192</ecNumber>
    </recommendedName>
    <alternativeName>
        <fullName evidence="14">23S rRNA (adenine(2503)-C(2))-methyltransferase</fullName>
    </alternativeName>
    <alternativeName>
        <fullName evidence="14">23S rRNA m2A2503 methyltransferase</fullName>
    </alternativeName>
    <alternativeName>
        <fullName evidence="14">Ribosomal RNA large subunit methyltransferase N</fullName>
    </alternativeName>
    <alternativeName>
        <fullName evidence="14">tRNA (adenine(37)-C(2))-methyltransferase</fullName>
    </alternativeName>
    <alternativeName>
        <fullName evidence="14">tRNA m2A37 methyltransferase</fullName>
    </alternativeName>
</protein>
<reference evidence="17" key="1">
    <citation type="journal article" date="2019" name="Int. J. Syst. Evol. Microbiol.">
        <title>The Global Catalogue of Microorganisms (GCM) 10K type strain sequencing project: providing services to taxonomists for standard genome sequencing and annotation.</title>
        <authorList>
            <consortium name="The Broad Institute Genomics Platform"/>
            <consortium name="The Broad Institute Genome Sequencing Center for Infectious Disease"/>
            <person name="Wu L."/>
            <person name="Ma J."/>
        </authorList>
    </citation>
    <scope>NUCLEOTIDE SEQUENCE [LARGE SCALE GENOMIC DNA]</scope>
    <source>
        <strain evidence="17">CGMCC 4.7357</strain>
    </source>
</reference>
<dbReference type="Pfam" id="PF04055">
    <property type="entry name" value="Radical_SAM"/>
    <property type="match status" value="1"/>
</dbReference>
<dbReference type="GO" id="GO:0032259">
    <property type="term" value="P:methylation"/>
    <property type="evidence" value="ECO:0007669"/>
    <property type="project" value="UniProtKB-KW"/>
</dbReference>
<evidence type="ECO:0000259" key="15">
    <source>
        <dbReference type="PROSITE" id="PS51918"/>
    </source>
</evidence>
<evidence type="ECO:0000256" key="12">
    <source>
        <dbReference type="ARBA" id="ARBA00023014"/>
    </source>
</evidence>
<evidence type="ECO:0000256" key="2">
    <source>
        <dbReference type="ARBA" id="ARBA00007544"/>
    </source>
</evidence>
<dbReference type="Gene3D" id="3.20.20.70">
    <property type="entry name" value="Aldolase class I"/>
    <property type="match status" value="1"/>
</dbReference>
<dbReference type="Pfam" id="PF21016">
    <property type="entry name" value="RlmN_N"/>
    <property type="match status" value="1"/>
</dbReference>
<dbReference type="SFLD" id="SFLDF00275">
    <property type="entry name" value="adenosine_C2_methyltransferase"/>
    <property type="match status" value="1"/>
</dbReference>
<dbReference type="RefSeq" id="WP_380078403.1">
    <property type="nucleotide sequence ID" value="NZ_JBHSGO010000147.1"/>
</dbReference>
<feature type="binding site" evidence="14">
    <location>
        <position position="126"/>
    </location>
    <ligand>
        <name>[4Fe-4S] cluster</name>
        <dbReference type="ChEBI" id="CHEBI:49883"/>
        <note>4Fe-4S-S-AdoMet</note>
    </ligand>
</feature>
<keyword evidence="10 14" id="KW-0479">Metal-binding</keyword>
<dbReference type="PROSITE" id="PS51918">
    <property type="entry name" value="RADICAL_SAM"/>
    <property type="match status" value="1"/>
</dbReference>
<dbReference type="InterPro" id="IPR048641">
    <property type="entry name" value="RlmN_N"/>
</dbReference>
<evidence type="ECO:0000313" key="17">
    <source>
        <dbReference type="Proteomes" id="UP001596020"/>
    </source>
</evidence>
<comment type="caution">
    <text evidence="16">The sequence shown here is derived from an EMBL/GenBank/DDBJ whole genome shotgun (WGS) entry which is preliminary data.</text>
</comment>
<comment type="subcellular location">
    <subcellularLocation>
        <location evidence="1 14">Cytoplasm</location>
    </subcellularLocation>
</comment>
<comment type="function">
    <text evidence="14">Specifically methylates position 2 of adenine 2503 in 23S rRNA and position 2 of adenine 37 in tRNAs.</text>
</comment>
<keyword evidence="13 14" id="KW-1015">Disulfide bond</keyword>
<dbReference type="EC" id="2.1.1.192" evidence="14"/>
<comment type="similarity">
    <text evidence="2 14">Belongs to the radical SAM superfamily. RlmN family.</text>
</comment>
<proteinExistence type="inferred from homology"/>
<evidence type="ECO:0000256" key="13">
    <source>
        <dbReference type="ARBA" id="ARBA00023157"/>
    </source>
</evidence>
<evidence type="ECO:0000313" key="16">
    <source>
        <dbReference type="EMBL" id="MFC4665880.1"/>
    </source>
</evidence>
<sequence>MMEDKDKMGKECLLGKTLEELRELCLGMGMPKFAAKQIADWIYVKHITTIDEMTNLSKANRDKLNERYRVGRYAPSYVSKSKDGTKKYLFKVEDDRYVETVMIPDRDRVTVCISSQVGCKMNCLFCMTGKQGFHGNLKASDILNQLFSIDEAEEITNIVYMGMGEPLDNTDEVIRSIKPLVEEWGMAMSPKRITLSTIGVRDGLERYLNETSCHLAISIHNPFPDERKALMPSETAFPIEETIERLKAADFTGQRRLSFEYIVFGGLNDTEEHMRRMGRLLQDVPCLVNLIRYHRIPNIDLPSTNEERLERFKLGLERKGLNVTIRQSRGQDIEAACGMLSAQEGRDK</sequence>
<dbReference type="GO" id="GO:0008168">
    <property type="term" value="F:methyltransferase activity"/>
    <property type="evidence" value="ECO:0007669"/>
    <property type="project" value="UniProtKB-KW"/>
</dbReference>
<dbReference type="InterPro" id="IPR040072">
    <property type="entry name" value="Methyltransferase_A"/>
</dbReference>
<dbReference type="HAMAP" id="MF_01849">
    <property type="entry name" value="RNA_methyltr_RlmN"/>
    <property type="match status" value="1"/>
</dbReference>
<dbReference type="Gene3D" id="1.10.150.530">
    <property type="match status" value="1"/>
</dbReference>
<dbReference type="InterPro" id="IPR013785">
    <property type="entry name" value="Aldolase_TIM"/>
</dbReference>
<dbReference type="NCBIfam" id="TIGR00048">
    <property type="entry name" value="rRNA_mod_RlmN"/>
    <property type="match status" value="1"/>
</dbReference>
<dbReference type="InterPro" id="IPR007197">
    <property type="entry name" value="rSAM"/>
</dbReference>
<dbReference type="PIRSF" id="PIRSF006004">
    <property type="entry name" value="CHP00048"/>
    <property type="match status" value="1"/>
</dbReference>
<feature type="binding site" evidence="14">
    <location>
        <begin position="218"/>
        <end position="220"/>
    </location>
    <ligand>
        <name>S-adenosyl-L-methionine</name>
        <dbReference type="ChEBI" id="CHEBI:59789"/>
    </ligand>
</feature>
<feature type="domain" description="Radical SAM core" evidence="15">
    <location>
        <begin position="105"/>
        <end position="332"/>
    </location>
</feature>
<accession>A0ABV9K6R6</accession>
<keyword evidence="7 14" id="KW-0808">Transferase</keyword>
<organism evidence="16 17">
    <name type="scientific">Falsiporphyromonas endometrii</name>
    <dbReference type="NCBI Taxonomy" id="1387297"/>
    <lineage>
        <taxon>Bacteria</taxon>
        <taxon>Pseudomonadati</taxon>
        <taxon>Bacteroidota</taxon>
        <taxon>Bacteroidia</taxon>
        <taxon>Bacteroidales</taxon>
        <taxon>Porphyromonadaceae</taxon>
        <taxon>Falsiporphyromonas</taxon>
    </lineage>
</organism>
<evidence type="ECO:0000256" key="1">
    <source>
        <dbReference type="ARBA" id="ARBA00004496"/>
    </source>
</evidence>
<evidence type="ECO:0000256" key="10">
    <source>
        <dbReference type="ARBA" id="ARBA00022723"/>
    </source>
</evidence>
<feature type="binding site" evidence="14">
    <location>
        <position position="294"/>
    </location>
    <ligand>
        <name>S-adenosyl-L-methionine</name>
        <dbReference type="ChEBI" id="CHEBI:59789"/>
    </ligand>
</feature>
<dbReference type="PANTHER" id="PTHR30544">
    <property type="entry name" value="23S RRNA METHYLTRANSFERASE"/>
    <property type="match status" value="1"/>
</dbReference>
<feature type="active site" description="S-methylcysteine intermediate" evidence="14">
    <location>
        <position position="337"/>
    </location>
</feature>
<gene>
    <name evidence="14 16" type="primary">rlmN</name>
    <name evidence="16" type="ORF">ACFO3G_04585</name>
</gene>
<dbReference type="InterPro" id="IPR004383">
    <property type="entry name" value="rRNA_lsu_MTrfase_RlmN/Cfr"/>
</dbReference>
<evidence type="ECO:0000256" key="4">
    <source>
        <dbReference type="ARBA" id="ARBA00022490"/>
    </source>
</evidence>
<keyword evidence="6 14" id="KW-0489">Methyltransferase</keyword>
<feature type="active site" description="Proton acceptor" evidence="14">
    <location>
        <position position="99"/>
    </location>
</feature>
<keyword evidence="9 14" id="KW-0819">tRNA processing</keyword>
<dbReference type="SFLD" id="SFLDG01062">
    <property type="entry name" value="methyltransferase_(Class_A)"/>
    <property type="match status" value="1"/>
</dbReference>
<feature type="binding site" evidence="14">
    <location>
        <position position="196"/>
    </location>
    <ligand>
        <name>S-adenosyl-L-methionine</name>
        <dbReference type="ChEBI" id="CHEBI:59789"/>
    </ligand>
</feature>
<keyword evidence="4 14" id="KW-0963">Cytoplasm</keyword>
<dbReference type="InterPro" id="IPR058240">
    <property type="entry name" value="rSAM_sf"/>
</dbReference>
<keyword evidence="17" id="KW-1185">Reference proteome</keyword>
<dbReference type="CDD" id="cd01335">
    <property type="entry name" value="Radical_SAM"/>
    <property type="match status" value="1"/>
</dbReference>
<keyword evidence="11 14" id="KW-0408">Iron</keyword>
<comment type="caution">
    <text evidence="14">Lacks conserved residue(s) required for the propagation of feature annotation.</text>
</comment>
<dbReference type="PANTHER" id="PTHR30544:SF5">
    <property type="entry name" value="RADICAL SAM CORE DOMAIN-CONTAINING PROTEIN"/>
    <property type="match status" value="1"/>
</dbReference>
<feature type="binding site" evidence="14">
    <location>
        <position position="119"/>
    </location>
    <ligand>
        <name>[4Fe-4S] cluster</name>
        <dbReference type="ChEBI" id="CHEBI:49883"/>
        <note>4Fe-4S-S-AdoMet</note>
    </ligand>
</feature>
<comment type="cofactor">
    <cofactor evidence="14">
        <name>[4Fe-4S] cluster</name>
        <dbReference type="ChEBI" id="CHEBI:49883"/>
    </cofactor>
    <text evidence="14">Binds 1 [4Fe-4S] cluster. The cluster is coordinated with 3 cysteines and an exchangeable S-adenosyl-L-methionine.</text>
</comment>
<dbReference type="InterPro" id="IPR027492">
    <property type="entry name" value="RNA_MTrfase_RlmN"/>
</dbReference>
<feature type="binding site" evidence="14">
    <location>
        <begin position="164"/>
        <end position="165"/>
    </location>
    <ligand>
        <name>S-adenosyl-L-methionine</name>
        <dbReference type="ChEBI" id="CHEBI:59789"/>
    </ligand>
</feature>